<evidence type="ECO:0000313" key="1">
    <source>
        <dbReference type="EMBL" id="KAF0029375.1"/>
    </source>
</evidence>
<sequence>MLRFKFRTKPSLTIPSEIHQPLKPRGETVTSCVKAHNSAIVQCCCTIAYVKRIGRNLSKLPASGLILKTPLKTSGDSSM</sequence>
<protein>
    <submittedName>
        <fullName evidence="1">Uncharacterized protein</fullName>
    </submittedName>
</protein>
<dbReference type="AlphaFoldDB" id="A0A6A4SAH5"/>
<gene>
    <name evidence="1" type="ORF">F2P81_018480</name>
</gene>
<dbReference type="Proteomes" id="UP000438429">
    <property type="component" value="Unassembled WGS sequence"/>
</dbReference>
<proteinExistence type="predicted"/>
<reference evidence="1 2" key="1">
    <citation type="submission" date="2019-06" db="EMBL/GenBank/DDBJ databases">
        <title>Draft genomes of female and male turbot (Scophthalmus maximus).</title>
        <authorList>
            <person name="Xu H."/>
            <person name="Xu X.-W."/>
            <person name="Shao C."/>
            <person name="Chen S."/>
        </authorList>
    </citation>
    <scope>NUCLEOTIDE SEQUENCE [LARGE SCALE GENOMIC DNA]</scope>
    <source>
        <strain evidence="1">Ysfricsl-2016a</strain>
        <tissue evidence="1">Blood</tissue>
    </source>
</reference>
<dbReference type="EMBL" id="VEVO01000016">
    <property type="protein sequence ID" value="KAF0029375.1"/>
    <property type="molecule type" value="Genomic_DNA"/>
</dbReference>
<accession>A0A6A4SAH5</accession>
<name>A0A6A4SAH5_SCOMX</name>
<comment type="caution">
    <text evidence="1">The sequence shown here is derived from an EMBL/GenBank/DDBJ whole genome shotgun (WGS) entry which is preliminary data.</text>
</comment>
<organism evidence="1 2">
    <name type="scientific">Scophthalmus maximus</name>
    <name type="common">Turbot</name>
    <name type="synonym">Psetta maxima</name>
    <dbReference type="NCBI Taxonomy" id="52904"/>
    <lineage>
        <taxon>Eukaryota</taxon>
        <taxon>Metazoa</taxon>
        <taxon>Chordata</taxon>
        <taxon>Craniata</taxon>
        <taxon>Vertebrata</taxon>
        <taxon>Euteleostomi</taxon>
        <taxon>Actinopterygii</taxon>
        <taxon>Neopterygii</taxon>
        <taxon>Teleostei</taxon>
        <taxon>Neoteleostei</taxon>
        <taxon>Acanthomorphata</taxon>
        <taxon>Carangaria</taxon>
        <taxon>Pleuronectiformes</taxon>
        <taxon>Pleuronectoidei</taxon>
        <taxon>Scophthalmidae</taxon>
        <taxon>Scophthalmus</taxon>
    </lineage>
</organism>
<evidence type="ECO:0000313" key="2">
    <source>
        <dbReference type="Proteomes" id="UP000438429"/>
    </source>
</evidence>